<evidence type="ECO:0000313" key="2">
    <source>
        <dbReference type="WBParaSite" id="nRc.2.0.1.t47591-RA"/>
    </source>
</evidence>
<dbReference type="Proteomes" id="UP000887565">
    <property type="component" value="Unplaced"/>
</dbReference>
<evidence type="ECO:0000313" key="1">
    <source>
        <dbReference type="Proteomes" id="UP000887565"/>
    </source>
</evidence>
<name>A0A915LCP9_ROMCU</name>
<dbReference type="WBParaSite" id="nRc.2.0.1.t47591-RA">
    <property type="protein sequence ID" value="nRc.2.0.1.t47591-RA"/>
    <property type="gene ID" value="nRc.2.0.1.g47591"/>
</dbReference>
<protein>
    <submittedName>
        <fullName evidence="2">Uncharacterized protein</fullName>
    </submittedName>
</protein>
<sequence length="62" mass="6652">MKILFKRIISIAAKCSLVCGWGHDSFPAIKSKAASMTAAPFNIVAIKMSCPGQSTNETERPP</sequence>
<dbReference type="AlphaFoldDB" id="A0A915LCP9"/>
<accession>A0A915LCP9</accession>
<proteinExistence type="predicted"/>
<organism evidence="1 2">
    <name type="scientific">Romanomermis culicivorax</name>
    <name type="common">Nematode worm</name>
    <dbReference type="NCBI Taxonomy" id="13658"/>
    <lineage>
        <taxon>Eukaryota</taxon>
        <taxon>Metazoa</taxon>
        <taxon>Ecdysozoa</taxon>
        <taxon>Nematoda</taxon>
        <taxon>Enoplea</taxon>
        <taxon>Dorylaimia</taxon>
        <taxon>Mermithida</taxon>
        <taxon>Mermithoidea</taxon>
        <taxon>Mermithidae</taxon>
        <taxon>Romanomermis</taxon>
    </lineage>
</organism>
<reference evidence="2" key="1">
    <citation type="submission" date="2022-11" db="UniProtKB">
        <authorList>
            <consortium name="WormBaseParasite"/>
        </authorList>
    </citation>
    <scope>IDENTIFICATION</scope>
</reference>
<keyword evidence="1" id="KW-1185">Reference proteome</keyword>